<gene>
    <name evidence="2" type="primary">FDXACB1</name>
    <name evidence="2" type="ORF">EYF80_061106</name>
</gene>
<dbReference type="PANTHER" id="PTHR11538">
    <property type="entry name" value="PHENYLALANYL-TRNA SYNTHETASE"/>
    <property type="match status" value="1"/>
</dbReference>
<feature type="domain" description="25S rRNA (uridine-N(3))-methyltransferase BMT5-like" evidence="1">
    <location>
        <begin position="8"/>
        <end position="108"/>
    </location>
</feature>
<dbReference type="GO" id="GO:0070042">
    <property type="term" value="F:rRNA (uridine-N3-)-methyltransferase activity"/>
    <property type="evidence" value="ECO:0007669"/>
    <property type="project" value="InterPro"/>
</dbReference>
<dbReference type="AlphaFoldDB" id="A0A4Z2EJ16"/>
<keyword evidence="3" id="KW-1185">Reference proteome</keyword>
<dbReference type="Proteomes" id="UP000314294">
    <property type="component" value="Unassembled WGS sequence"/>
</dbReference>
<accession>A0A4Z2EJ16</accession>
<sequence>MPPLRSILLVGEGNFSFSASVSRSESDSSITATCPQSREEALRHEGAAGNIETITDSGGTVLFEVDCTRLGECASLRGCVFDRVVFNFPHCGRKSGVKKNRELLKHFFLR</sequence>
<name>A0A4Z2EJ16_9TELE</name>
<organism evidence="2 3">
    <name type="scientific">Liparis tanakae</name>
    <name type="common">Tanaka's snailfish</name>
    <dbReference type="NCBI Taxonomy" id="230148"/>
    <lineage>
        <taxon>Eukaryota</taxon>
        <taxon>Metazoa</taxon>
        <taxon>Chordata</taxon>
        <taxon>Craniata</taxon>
        <taxon>Vertebrata</taxon>
        <taxon>Euteleostomi</taxon>
        <taxon>Actinopterygii</taxon>
        <taxon>Neopterygii</taxon>
        <taxon>Teleostei</taxon>
        <taxon>Neoteleostei</taxon>
        <taxon>Acanthomorphata</taxon>
        <taxon>Eupercaria</taxon>
        <taxon>Perciformes</taxon>
        <taxon>Cottioidei</taxon>
        <taxon>Cottales</taxon>
        <taxon>Liparidae</taxon>
        <taxon>Liparis</taxon>
    </lineage>
</organism>
<dbReference type="OrthoDB" id="273345at2759"/>
<dbReference type="EMBL" id="SRLO01006499">
    <property type="protein sequence ID" value="TNN28745.1"/>
    <property type="molecule type" value="Genomic_DNA"/>
</dbReference>
<evidence type="ECO:0000313" key="2">
    <source>
        <dbReference type="EMBL" id="TNN28745.1"/>
    </source>
</evidence>
<protein>
    <submittedName>
        <fullName evidence="2">Ferredoxin-fold anticodon-binding domain-containing protein 1</fullName>
    </submittedName>
</protein>
<dbReference type="GO" id="GO:0005737">
    <property type="term" value="C:cytoplasm"/>
    <property type="evidence" value="ECO:0007669"/>
    <property type="project" value="TreeGrafter"/>
</dbReference>
<dbReference type="InterPro" id="IPR019446">
    <property type="entry name" value="BMT5-like"/>
</dbReference>
<dbReference type="GO" id="GO:0070475">
    <property type="term" value="P:rRNA base methylation"/>
    <property type="evidence" value="ECO:0007669"/>
    <property type="project" value="InterPro"/>
</dbReference>
<comment type="caution">
    <text evidence="2">The sequence shown here is derived from an EMBL/GenBank/DDBJ whole genome shotgun (WGS) entry which is preliminary data.</text>
</comment>
<evidence type="ECO:0000313" key="3">
    <source>
        <dbReference type="Proteomes" id="UP000314294"/>
    </source>
</evidence>
<dbReference type="Pfam" id="PF10354">
    <property type="entry name" value="BMT5-like"/>
    <property type="match status" value="1"/>
</dbReference>
<reference evidence="2 3" key="1">
    <citation type="submission" date="2019-03" db="EMBL/GenBank/DDBJ databases">
        <title>First draft genome of Liparis tanakae, snailfish: a comprehensive survey of snailfish specific genes.</title>
        <authorList>
            <person name="Kim W."/>
            <person name="Song I."/>
            <person name="Jeong J.-H."/>
            <person name="Kim D."/>
            <person name="Kim S."/>
            <person name="Ryu S."/>
            <person name="Song J.Y."/>
            <person name="Lee S.K."/>
        </authorList>
    </citation>
    <scope>NUCLEOTIDE SEQUENCE [LARGE SCALE GENOMIC DNA]</scope>
    <source>
        <tissue evidence="2">Muscle</tissue>
    </source>
</reference>
<evidence type="ECO:0000259" key="1">
    <source>
        <dbReference type="Pfam" id="PF10354"/>
    </source>
</evidence>
<dbReference type="PANTHER" id="PTHR11538:SF26">
    <property type="entry name" value="FERREDOXIN-FOLD ANTICODON-BINDING DOMAIN-CONTAINING PROTEIN 1"/>
    <property type="match status" value="1"/>
</dbReference>
<proteinExistence type="predicted"/>